<dbReference type="EMBL" id="UYYB01097563">
    <property type="protein sequence ID" value="VDM76714.1"/>
    <property type="molecule type" value="Genomic_DNA"/>
</dbReference>
<evidence type="ECO:0000313" key="4">
    <source>
        <dbReference type="Proteomes" id="UP000270094"/>
    </source>
</evidence>
<feature type="region of interest" description="Disordered" evidence="1">
    <location>
        <begin position="17"/>
        <end position="52"/>
    </location>
</feature>
<organism evidence="3 4">
    <name type="scientific">Strongylus vulgaris</name>
    <name type="common">Blood worm</name>
    <dbReference type="NCBI Taxonomy" id="40348"/>
    <lineage>
        <taxon>Eukaryota</taxon>
        <taxon>Metazoa</taxon>
        <taxon>Ecdysozoa</taxon>
        <taxon>Nematoda</taxon>
        <taxon>Chromadorea</taxon>
        <taxon>Rhabditida</taxon>
        <taxon>Rhabditina</taxon>
        <taxon>Rhabditomorpha</taxon>
        <taxon>Strongyloidea</taxon>
        <taxon>Strongylidae</taxon>
        <taxon>Strongylus</taxon>
    </lineage>
</organism>
<dbReference type="Proteomes" id="UP000270094">
    <property type="component" value="Unassembled WGS sequence"/>
</dbReference>
<feature type="transmembrane region" description="Helical" evidence="2">
    <location>
        <begin position="79"/>
        <end position="104"/>
    </location>
</feature>
<sequence length="110" mass="13063">MDYYNNEWGYKIQDSSTDESELLRSDDQAVDEENSDTEHYDGEDSDLYYDDEKPHRKETMQEFVGRQYRNVVHFFVEDWFLSALLGIITAILSISTDVGIEYILHCKYTR</sequence>
<dbReference type="AlphaFoldDB" id="A0A3P7JEY6"/>
<gene>
    <name evidence="3" type="ORF">SVUK_LOCUS11712</name>
</gene>
<evidence type="ECO:0000256" key="2">
    <source>
        <dbReference type="SAM" id="Phobius"/>
    </source>
</evidence>
<name>A0A3P7JEY6_STRVU</name>
<keyword evidence="2" id="KW-1133">Transmembrane helix</keyword>
<evidence type="ECO:0000256" key="1">
    <source>
        <dbReference type="SAM" id="MobiDB-lite"/>
    </source>
</evidence>
<keyword evidence="4" id="KW-1185">Reference proteome</keyword>
<reference evidence="3 4" key="1">
    <citation type="submission" date="2018-11" db="EMBL/GenBank/DDBJ databases">
        <authorList>
            <consortium name="Pathogen Informatics"/>
        </authorList>
    </citation>
    <scope>NUCLEOTIDE SEQUENCE [LARGE SCALE GENOMIC DNA]</scope>
</reference>
<keyword evidence="2" id="KW-0472">Membrane</keyword>
<dbReference type="OrthoDB" id="5841889at2759"/>
<proteinExistence type="predicted"/>
<accession>A0A3P7JEY6</accession>
<keyword evidence="2" id="KW-0812">Transmembrane</keyword>
<protein>
    <submittedName>
        <fullName evidence="3">Uncharacterized protein</fullName>
    </submittedName>
</protein>
<evidence type="ECO:0000313" key="3">
    <source>
        <dbReference type="EMBL" id="VDM76714.1"/>
    </source>
</evidence>